<evidence type="ECO:0000259" key="2">
    <source>
        <dbReference type="Pfam" id="PF11638"/>
    </source>
</evidence>
<name>A0ABY9WV80_9BACT</name>
<dbReference type="Pfam" id="PF11638">
    <property type="entry name" value="DnaA_N"/>
    <property type="match status" value="1"/>
</dbReference>
<dbReference type="Gene3D" id="3.30.300.180">
    <property type="match status" value="1"/>
</dbReference>
<proteinExistence type="predicted"/>
<reference evidence="3 4" key="1">
    <citation type="submission" date="2019-08" db="EMBL/GenBank/DDBJ databases">
        <title>Archangium and Cystobacter genomes.</title>
        <authorList>
            <person name="Chen I.-C.K."/>
            <person name="Wielgoss S."/>
        </authorList>
    </citation>
    <scope>NUCLEOTIDE SEQUENCE [LARGE SCALE GENOMIC DNA]</scope>
    <source>
        <strain evidence="3 4">Cbm 6</strain>
    </source>
</reference>
<accession>A0ABY9WV80</accession>
<gene>
    <name evidence="3" type="ORF">F0U60_25530</name>
</gene>
<evidence type="ECO:0000313" key="3">
    <source>
        <dbReference type="EMBL" id="WNG47112.1"/>
    </source>
</evidence>
<dbReference type="EMBL" id="CP043494">
    <property type="protein sequence ID" value="WNG47112.1"/>
    <property type="molecule type" value="Genomic_DNA"/>
</dbReference>
<keyword evidence="4" id="KW-1185">Reference proteome</keyword>
<dbReference type="Proteomes" id="UP001611383">
    <property type="component" value="Chromosome"/>
</dbReference>
<feature type="region of interest" description="Disordered" evidence="1">
    <location>
        <begin position="131"/>
        <end position="209"/>
    </location>
</feature>
<sequence length="459" mass="49922">MAGLDWVQVDVGFPMSLPVVCAARALGMDRRAFVGAMVELQIWAVQALPAGRFEPFPASGGHVLDMSTDASADASADEAVWRDAVEGAVRWTGAPGAFWDALLRAGILVREGDSVRFTLCDRYVQVLEKKRKEAERKRRERAAKSSGASAGRSSDIPVTSPARKKREKESEKKTSSAAAEALEAAMSAGRLAPVAPLPRPDEDASADDTPVQLALPGTHIVPASPPREEWRQAVATAVLTTPTSAGTEPQESRKSERAPSGAEAFFEACQEERCRALPGIPPEEQPKGWASWYRGALSKVGGDEGRLLEAWRGYLHSDWGRSREPRCTAEAFCTPRVWGRYLQPVQQENPTGVPSGPPSVDVSTEAGRLWQACLASLNDHGKRYALSWLAQARPVDVEDGHLVLSVPDRYFRQWVQEHYGQMVDQLAQDLGLEGVRWVLTSNLSGAPRGARVSERGVRG</sequence>
<organism evidence="3 4">
    <name type="scientific">Archangium minus</name>
    <dbReference type="NCBI Taxonomy" id="83450"/>
    <lineage>
        <taxon>Bacteria</taxon>
        <taxon>Pseudomonadati</taxon>
        <taxon>Myxococcota</taxon>
        <taxon>Myxococcia</taxon>
        <taxon>Myxococcales</taxon>
        <taxon>Cystobacterineae</taxon>
        <taxon>Archangiaceae</taxon>
        <taxon>Archangium</taxon>
    </lineage>
</organism>
<evidence type="ECO:0000313" key="4">
    <source>
        <dbReference type="Proteomes" id="UP001611383"/>
    </source>
</evidence>
<feature type="compositionally biased region" description="Low complexity" evidence="1">
    <location>
        <begin position="144"/>
        <end position="154"/>
    </location>
</feature>
<dbReference type="InterPro" id="IPR024633">
    <property type="entry name" value="DnaA_N_dom"/>
</dbReference>
<evidence type="ECO:0000256" key="1">
    <source>
        <dbReference type="SAM" id="MobiDB-lite"/>
    </source>
</evidence>
<dbReference type="InterPro" id="IPR038454">
    <property type="entry name" value="DnaA_N_sf"/>
</dbReference>
<feature type="domain" description="DnaA N-terminal" evidence="2">
    <location>
        <begin position="369"/>
        <end position="428"/>
    </location>
</feature>
<protein>
    <recommendedName>
        <fullName evidence="2">DnaA N-terminal domain-containing protein</fullName>
    </recommendedName>
</protein>
<feature type="compositionally biased region" description="Low complexity" evidence="1">
    <location>
        <begin position="175"/>
        <end position="188"/>
    </location>
</feature>
<dbReference type="RefSeq" id="WP_395824347.1">
    <property type="nucleotide sequence ID" value="NZ_CP043494.1"/>
</dbReference>
<feature type="region of interest" description="Disordered" evidence="1">
    <location>
        <begin position="241"/>
        <end position="260"/>
    </location>
</feature>